<sequence>MSLTMLEPATHEIEGRDELRGEAAEQIRDQLHQHLIDMNELCSQVRSVCDAGGADEELQLLYAELVGVLDQHNGMIAEQLSDMSPFDDLPNSTWSMKPQPARDKFAVVSPFAEMSEVQS</sequence>
<proteinExistence type="predicted"/>
<evidence type="ECO:0000256" key="1">
    <source>
        <dbReference type="SAM" id="MobiDB-lite"/>
    </source>
</evidence>
<reference evidence="3" key="1">
    <citation type="submission" date="2019-08" db="EMBL/GenBank/DDBJ databases">
        <title>Limnoglobus roseus gen. nov., sp. nov., a novel freshwater planctomycete with a giant genome from the family Gemmataceae.</title>
        <authorList>
            <person name="Kulichevskaya I.S."/>
            <person name="Naumoff D.G."/>
            <person name="Miroshnikov K."/>
            <person name="Ivanova A."/>
            <person name="Philippov D.A."/>
            <person name="Hakobyan A."/>
            <person name="Rijpstra I.C."/>
            <person name="Sinninghe Damste J.S."/>
            <person name="Liesack W."/>
            <person name="Dedysh S.N."/>
        </authorList>
    </citation>
    <scope>NUCLEOTIDE SEQUENCE [LARGE SCALE GENOMIC DNA]</scope>
    <source>
        <strain evidence="3">PX52</strain>
    </source>
</reference>
<name>A0A5C1ARR4_9BACT</name>
<keyword evidence="3" id="KW-1185">Reference proteome</keyword>
<accession>A0A5C1ARR4</accession>
<dbReference type="KEGG" id="lrs:PX52LOC_07967"/>
<organism evidence="2 3">
    <name type="scientific">Limnoglobus roseus</name>
    <dbReference type="NCBI Taxonomy" id="2598579"/>
    <lineage>
        <taxon>Bacteria</taxon>
        <taxon>Pseudomonadati</taxon>
        <taxon>Planctomycetota</taxon>
        <taxon>Planctomycetia</taxon>
        <taxon>Gemmatales</taxon>
        <taxon>Gemmataceae</taxon>
        <taxon>Limnoglobus</taxon>
    </lineage>
</organism>
<dbReference type="EMBL" id="CP042425">
    <property type="protein sequence ID" value="QEL20847.1"/>
    <property type="molecule type" value="Genomic_DNA"/>
</dbReference>
<feature type="compositionally biased region" description="Basic and acidic residues" evidence="1">
    <location>
        <begin position="9"/>
        <end position="21"/>
    </location>
</feature>
<feature type="region of interest" description="Disordered" evidence="1">
    <location>
        <begin position="1"/>
        <end position="21"/>
    </location>
</feature>
<dbReference type="Proteomes" id="UP000324974">
    <property type="component" value="Chromosome"/>
</dbReference>
<dbReference type="AlphaFoldDB" id="A0A5C1ARR4"/>
<protein>
    <submittedName>
        <fullName evidence="2">Uncharacterized protein</fullName>
    </submittedName>
</protein>
<evidence type="ECO:0000313" key="2">
    <source>
        <dbReference type="EMBL" id="QEL20847.1"/>
    </source>
</evidence>
<gene>
    <name evidence="2" type="ORF">PX52LOC_07967</name>
</gene>
<evidence type="ECO:0000313" key="3">
    <source>
        <dbReference type="Proteomes" id="UP000324974"/>
    </source>
</evidence>